<evidence type="ECO:0000313" key="11">
    <source>
        <dbReference type="Proteomes" id="UP000593567"/>
    </source>
</evidence>
<feature type="domain" description="LIM zinc-binding" evidence="8">
    <location>
        <begin position="80"/>
        <end position="146"/>
    </location>
</feature>
<dbReference type="InterPro" id="IPR001781">
    <property type="entry name" value="Znf_LIM"/>
</dbReference>
<dbReference type="AlphaFoldDB" id="A0A7J7JJS8"/>
<keyword evidence="3 5" id="KW-0862">Zinc</keyword>
<evidence type="ECO:0000259" key="8">
    <source>
        <dbReference type="PROSITE" id="PS50023"/>
    </source>
</evidence>
<feature type="compositionally biased region" description="Polar residues" evidence="7">
    <location>
        <begin position="745"/>
        <end position="755"/>
    </location>
</feature>
<keyword evidence="11" id="KW-1185">Reference proteome</keyword>
<evidence type="ECO:0000256" key="2">
    <source>
        <dbReference type="ARBA" id="ARBA00022723"/>
    </source>
</evidence>
<evidence type="ECO:0000256" key="6">
    <source>
        <dbReference type="SAM" id="Coils"/>
    </source>
</evidence>
<dbReference type="PROSITE" id="PS50023">
    <property type="entry name" value="LIM_DOMAIN_2"/>
    <property type="match status" value="1"/>
</dbReference>
<dbReference type="EMBL" id="VXIV02002254">
    <property type="protein sequence ID" value="KAF6026550.1"/>
    <property type="molecule type" value="Genomic_DNA"/>
</dbReference>
<keyword evidence="2 5" id="KW-0479">Metal-binding</keyword>
<dbReference type="Pfam" id="PF21022">
    <property type="entry name" value="Rap-GAP_dimer"/>
    <property type="match status" value="1"/>
</dbReference>
<dbReference type="SMART" id="SM00390">
    <property type="entry name" value="GoLoco"/>
    <property type="match status" value="1"/>
</dbReference>
<reference evidence="10" key="1">
    <citation type="submission" date="2020-06" db="EMBL/GenBank/DDBJ databases">
        <title>Draft genome of Bugula neritina, a colonial animal packing powerful symbionts and potential medicines.</title>
        <authorList>
            <person name="Rayko M."/>
        </authorList>
    </citation>
    <scope>NUCLEOTIDE SEQUENCE [LARGE SCALE GENOMIC DNA]</scope>
    <source>
        <strain evidence="10">Kwan_BN1</strain>
    </source>
</reference>
<evidence type="ECO:0000256" key="1">
    <source>
        <dbReference type="ARBA" id="ARBA00022468"/>
    </source>
</evidence>
<dbReference type="SUPFAM" id="SSF111347">
    <property type="entry name" value="Rap/Ran-GAP"/>
    <property type="match status" value="1"/>
</dbReference>
<evidence type="ECO:0000256" key="5">
    <source>
        <dbReference type="PROSITE-ProRule" id="PRU00125"/>
    </source>
</evidence>
<gene>
    <name evidence="10" type="ORF">EB796_015143</name>
</gene>
<dbReference type="GO" id="GO:0046872">
    <property type="term" value="F:metal ion binding"/>
    <property type="evidence" value="ECO:0007669"/>
    <property type="project" value="UniProtKB-KW"/>
</dbReference>
<sequence length="874" mass="98951">MFRRNSRRRSTTAGLSRNTPFFLSFNKTSAKPEMQALKEGEISPADTNGFYRPSTKDSVFSRESRLRCSTGSIDHHMIRDKCPSCGFIVKAKERVKHGRVYYHQLCFKCTVCEVILNPKTYPVRPKKNGTDEAIYCDSHRKTPATASVRESDNTMDLFDLIARTQNSRIDDQRCELPGVIQKCRSVSHLTYETQKSTDHERVTEMLKNSKGPYPQVLEPIHGGYWVEGFIDRRQSDSDHMLRIAELDPKNYELLRSDSLNYYKQYFAAQEHQNYLAQDDILGPVVVSIKKEFHPGAGKLYRTIVRTKANTVHELVKCETENVEPSILGLTKLCNDKVTTSKFYPVTTLEASPLIMTFDEKFFNKDFKFGVIYQGKGQTKEEQLFGNKVTTPAFSEFLEQIGEKIPLKGFDGFRGGLDTLKGQTGAESIHTNFEGREIMFHVSTMLPYTDNDSQQLQRKRHIGNDIVAIVFQEESTPFIPNAIASQFLHAYIIVQPVAPCTENTRYKISVAARTDVPNNFGPPLQKSKLIKKESIRDFLLTKLLNAEYSCHLAPQFKDKMERTKLAYLSELYDDLLKLTLDSWCGLTSSTQEKSAMNIFDSFKKLALKRITETNYSTKRSTSSSASSEGSKTPTQDHKITKLPYSHKKMHSDLAISSHTASWDRNSASLNLNKTWNESSSLASFRSRGSSYKSADDNSSVRSDTSPKDGGRSYRVNGRSSSPTSIGSYGGEDDEGFLVQDHDSDTGVGSMSPTETPHGTWELRLNGNKSYVDGGSCNRCPNCEPDLDYIALLKKEIVDLRKSKVHYATEVQNLRAEIQEFTKRDKNNRNDLKEKTKQNLKLQHQIDELKNQSQAYRSELSRLQAIVAGMSGEEIV</sequence>
<dbReference type="PROSITE" id="PS00478">
    <property type="entry name" value="LIM_DOMAIN_1"/>
    <property type="match status" value="1"/>
</dbReference>
<dbReference type="PROSITE" id="PS50085">
    <property type="entry name" value="RAPGAP"/>
    <property type="match status" value="1"/>
</dbReference>
<feature type="region of interest" description="Disordered" evidence="7">
    <location>
        <begin position="615"/>
        <end position="642"/>
    </location>
</feature>
<dbReference type="Pfam" id="PF02145">
    <property type="entry name" value="Rap_GAP"/>
    <property type="match status" value="1"/>
</dbReference>
<dbReference type="InterPro" id="IPR000331">
    <property type="entry name" value="Rap/Ran_GAP_dom"/>
</dbReference>
<dbReference type="InterPro" id="IPR003109">
    <property type="entry name" value="GoLoco_motif"/>
</dbReference>
<dbReference type="GO" id="GO:0005096">
    <property type="term" value="F:GTPase activator activity"/>
    <property type="evidence" value="ECO:0007669"/>
    <property type="project" value="UniProtKB-KW"/>
</dbReference>
<dbReference type="PANTHER" id="PTHR15711:SF32">
    <property type="entry name" value="RAP GTPASE ACTIVATING PROTEIN 1, ISOFORM H"/>
    <property type="match status" value="1"/>
</dbReference>
<protein>
    <submittedName>
        <fullName evidence="10">Rapgap1</fullName>
    </submittedName>
</protein>
<evidence type="ECO:0000256" key="3">
    <source>
        <dbReference type="ARBA" id="ARBA00022833"/>
    </source>
</evidence>
<dbReference type="Gene3D" id="3.40.50.11210">
    <property type="entry name" value="Rap/Ran-GAP"/>
    <property type="match status" value="1"/>
</dbReference>
<evidence type="ECO:0000256" key="7">
    <source>
        <dbReference type="SAM" id="MobiDB-lite"/>
    </source>
</evidence>
<keyword evidence="4 5" id="KW-0440">LIM domain</keyword>
<dbReference type="Gene3D" id="2.10.110.10">
    <property type="entry name" value="Cysteine Rich Protein"/>
    <property type="match status" value="1"/>
</dbReference>
<evidence type="ECO:0000313" key="10">
    <source>
        <dbReference type="EMBL" id="KAF6026550.1"/>
    </source>
</evidence>
<evidence type="ECO:0000259" key="9">
    <source>
        <dbReference type="PROSITE" id="PS50085"/>
    </source>
</evidence>
<evidence type="ECO:0000256" key="4">
    <source>
        <dbReference type="ARBA" id="ARBA00023038"/>
    </source>
</evidence>
<dbReference type="FunFam" id="3.40.50.11210:FF:000001">
    <property type="entry name" value="Ral GTPase-activating protein subunit alpha-1 isoform 1"/>
    <property type="match status" value="1"/>
</dbReference>
<dbReference type="InterPro" id="IPR050989">
    <property type="entry name" value="Rap1_Ran_GAP"/>
</dbReference>
<keyword evidence="6" id="KW-0175">Coiled coil</keyword>
<dbReference type="Proteomes" id="UP000593567">
    <property type="component" value="Unassembled WGS sequence"/>
</dbReference>
<feature type="region of interest" description="Disordered" evidence="7">
    <location>
        <begin position="686"/>
        <end position="758"/>
    </location>
</feature>
<feature type="compositionally biased region" description="Polar residues" evidence="7">
    <location>
        <begin position="716"/>
        <end position="725"/>
    </location>
</feature>
<dbReference type="PANTHER" id="PTHR15711">
    <property type="entry name" value="RAP GTPASE-ACTIVATING PROTEIN"/>
    <property type="match status" value="1"/>
</dbReference>
<dbReference type="OrthoDB" id="2499658at2759"/>
<dbReference type="PROSITE" id="PS50877">
    <property type="entry name" value="GOLOCO"/>
    <property type="match status" value="1"/>
</dbReference>
<keyword evidence="1" id="KW-0343">GTPase activation</keyword>
<feature type="compositionally biased region" description="Low complexity" evidence="7">
    <location>
        <begin position="615"/>
        <end position="632"/>
    </location>
</feature>
<accession>A0A7J7JJS8</accession>
<dbReference type="GO" id="GO:0051056">
    <property type="term" value="P:regulation of small GTPase mediated signal transduction"/>
    <property type="evidence" value="ECO:0007669"/>
    <property type="project" value="InterPro"/>
</dbReference>
<dbReference type="GO" id="GO:0005737">
    <property type="term" value="C:cytoplasm"/>
    <property type="evidence" value="ECO:0007669"/>
    <property type="project" value="TreeGrafter"/>
</dbReference>
<dbReference type="Gene3D" id="6.10.140.210">
    <property type="match status" value="1"/>
</dbReference>
<name>A0A7J7JJS8_BUGNE</name>
<dbReference type="SMART" id="SM00132">
    <property type="entry name" value="LIM"/>
    <property type="match status" value="1"/>
</dbReference>
<dbReference type="Pfam" id="PF02188">
    <property type="entry name" value="GoLoco"/>
    <property type="match status" value="1"/>
</dbReference>
<comment type="caution">
    <text evidence="10">The sequence shown here is derived from an EMBL/GenBank/DDBJ whole genome shotgun (WGS) entry which is preliminary data.</text>
</comment>
<proteinExistence type="predicted"/>
<dbReference type="InterPro" id="IPR035974">
    <property type="entry name" value="Rap/Ran-GAP_sf"/>
</dbReference>
<organism evidence="10 11">
    <name type="scientific">Bugula neritina</name>
    <name type="common">Brown bryozoan</name>
    <name type="synonym">Sertularia neritina</name>
    <dbReference type="NCBI Taxonomy" id="10212"/>
    <lineage>
        <taxon>Eukaryota</taxon>
        <taxon>Metazoa</taxon>
        <taxon>Spiralia</taxon>
        <taxon>Lophotrochozoa</taxon>
        <taxon>Bryozoa</taxon>
        <taxon>Gymnolaemata</taxon>
        <taxon>Cheilostomatida</taxon>
        <taxon>Flustrina</taxon>
        <taxon>Buguloidea</taxon>
        <taxon>Bugulidae</taxon>
        <taxon>Bugula</taxon>
    </lineage>
</organism>
<feature type="coiled-coil region" evidence="6">
    <location>
        <begin position="802"/>
        <end position="864"/>
    </location>
</feature>
<feature type="domain" description="Rap-GAP" evidence="9">
    <location>
        <begin position="354"/>
        <end position="570"/>
    </location>
</feature>